<evidence type="ECO:0000313" key="1">
    <source>
        <dbReference type="EMBL" id="PBK98500.1"/>
    </source>
</evidence>
<protein>
    <submittedName>
        <fullName evidence="1">Uncharacterized protein</fullName>
    </submittedName>
</protein>
<dbReference type="AlphaFoldDB" id="A0A2H3DWR4"/>
<evidence type="ECO:0000313" key="2">
    <source>
        <dbReference type="Proteomes" id="UP000217790"/>
    </source>
</evidence>
<reference evidence="2" key="1">
    <citation type="journal article" date="2017" name="Nat. Ecol. Evol.">
        <title>Genome expansion and lineage-specific genetic innovations in the forest pathogenic fungi Armillaria.</title>
        <authorList>
            <person name="Sipos G."/>
            <person name="Prasanna A.N."/>
            <person name="Walter M.C."/>
            <person name="O'Connor E."/>
            <person name="Balint B."/>
            <person name="Krizsan K."/>
            <person name="Kiss B."/>
            <person name="Hess J."/>
            <person name="Varga T."/>
            <person name="Slot J."/>
            <person name="Riley R."/>
            <person name="Boka B."/>
            <person name="Rigling D."/>
            <person name="Barry K."/>
            <person name="Lee J."/>
            <person name="Mihaltcheva S."/>
            <person name="LaButti K."/>
            <person name="Lipzen A."/>
            <person name="Waldron R."/>
            <person name="Moloney N.M."/>
            <person name="Sperisen C."/>
            <person name="Kredics L."/>
            <person name="Vagvoelgyi C."/>
            <person name="Patrignani A."/>
            <person name="Fitzpatrick D."/>
            <person name="Nagy I."/>
            <person name="Doyle S."/>
            <person name="Anderson J.B."/>
            <person name="Grigoriev I.V."/>
            <person name="Gueldener U."/>
            <person name="Muensterkoetter M."/>
            <person name="Nagy L.G."/>
        </authorList>
    </citation>
    <scope>NUCLEOTIDE SEQUENCE [LARGE SCALE GENOMIC DNA]</scope>
    <source>
        <strain evidence="2">Ar21-2</strain>
    </source>
</reference>
<dbReference type="Proteomes" id="UP000217790">
    <property type="component" value="Unassembled WGS sequence"/>
</dbReference>
<gene>
    <name evidence="1" type="ORF">ARMGADRAFT_579096</name>
</gene>
<name>A0A2H3DWR4_ARMGA</name>
<dbReference type="InParanoid" id="A0A2H3DWR4"/>
<proteinExistence type="predicted"/>
<dbReference type="EMBL" id="KZ293648">
    <property type="protein sequence ID" value="PBK98500.1"/>
    <property type="molecule type" value="Genomic_DNA"/>
</dbReference>
<sequence length="67" mass="7538">MLLRELILASKVYTSVLKNIRHIVHGTLLNMTPSQKVTYRLTSSSLDIRPDSFDVILGCNSEIKPLP</sequence>
<accession>A0A2H3DWR4</accession>
<organism evidence="1 2">
    <name type="scientific">Armillaria gallica</name>
    <name type="common">Bulbous honey fungus</name>
    <name type="synonym">Armillaria bulbosa</name>
    <dbReference type="NCBI Taxonomy" id="47427"/>
    <lineage>
        <taxon>Eukaryota</taxon>
        <taxon>Fungi</taxon>
        <taxon>Dikarya</taxon>
        <taxon>Basidiomycota</taxon>
        <taxon>Agaricomycotina</taxon>
        <taxon>Agaricomycetes</taxon>
        <taxon>Agaricomycetidae</taxon>
        <taxon>Agaricales</taxon>
        <taxon>Marasmiineae</taxon>
        <taxon>Physalacriaceae</taxon>
        <taxon>Armillaria</taxon>
    </lineage>
</organism>
<keyword evidence="2" id="KW-1185">Reference proteome</keyword>